<evidence type="ECO:0000256" key="1">
    <source>
        <dbReference type="ARBA" id="ARBA00004141"/>
    </source>
</evidence>
<protein>
    <recommendedName>
        <fullName evidence="6">Choline transporter-like protein</fullName>
    </recommendedName>
</protein>
<evidence type="ECO:0000256" key="6">
    <source>
        <dbReference type="RuleBase" id="RU368066"/>
    </source>
</evidence>
<comment type="similarity">
    <text evidence="2 6">Belongs to the CTL (choline transporter-like) family.</text>
</comment>
<evidence type="ECO:0000313" key="7">
    <source>
        <dbReference type="EMBL" id="KAJ8306598.1"/>
    </source>
</evidence>
<keyword evidence="3 6" id="KW-0812">Transmembrane</keyword>
<accession>A0ABQ9ETG9</accession>
<feature type="transmembrane region" description="Helical" evidence="6">
    <location>
        <begin position="39"/>
        <end position="60"/>
    </location>
</feature>
<dbReference type="PANTHER" id="PTHR12385">
    <property type="entry name" value="CHOLINE TRANSPORTER-LIKE (SLC FAMILY 44)"/>
    <property type="match status" value="1"/>
</dbReference>
<comment type="subcellular location">
    <subcellularLocation>
        <location evidence="6">Cell membrane</location>
        <topology evidence="6">Multi-pass membrane protein</topology>
    </subcellularLocation>
    <subcellularLocation>
        <location evidence="1">Membrane</location>
        <topology evidence="1">Multi-pass membrane protein</topology>
    </subcellularLocation>
</comment>
<evidence type="ECO:0000313" key="8">
    <source>
        <dbReference type="Proteomes" id="UP001217089"/>
    </source>
</evidence>
<evidence type="ECO:0000256" key="3">
    <source>
        <dbReference type="ARBA" id="ARBA00022692"/>
    </source>
</evidence>
<comment type="caution">
    <text evidence="7">The sequence shown here is derived from an EMBL/GenBank/DDBJ whole genome shotgun (WGS) entry which is preliminary data.</text>
</comment>
<evidence type="ECO:0000256" key="4">
    <source>
        <dbReference type="ARBA" id="ARBA00022989"/>
    </source>
</evidence>
<evidence type="ECO:0000256" key="5">
    <source>
        <dbReference type="ARBA" id="ARBA00023136"/>
    </source>
</evidence>
<proteinExistence type="inferred from homology"/>
<organism evidence="7 8">
    <name type="scientific">Tegillarca granosa</name>
    <name type="common">Malaysian cockle</name>
    <name type="synonym">Anadara granosa</name>
    <dbReference type="NCBI Taxonomy" id="220873"/>
    <lineage>
        <taxon>Eukaryota</taxon>
        <taxon>Metazoa</taxon>
        <taxon>Spiralia</taxon>
        <taxon>Lophotrochozoa</taxon>
        <taxon>Mollusca</taxon>
        <taxon>Bivalvia</taxon>
        <taxon>Autobranchia</taxon>
        <taxon>Pteriomorphia</taxon>
        <taxon>Arcoida</taxon>
        <taxon>Arcoidea</taxon>
        <taxon>Arcidae</taxon>
        <taxon>Tegillarca</taxon>
    </lineage>
</organism>
<dbReference type="InterPro" id="IPR007603">
    <property type="entry name" value="Choline_transptr-like"/>
</dbReference>
<keyword evidence="5 6" id="KW-0472">Membrane</keyword>
<keyword evidence="4 6" id="KW-1133">Transmembrane helix</keyword>
<dbReference type="Proteomes" id="UP001217089">
    <property type="component" value="Unassembled WGS sequence"/>
</dbReference>
<evidence type="ECO:0000256" key="2">
    <source>
        <dbReference type="ARBA" id="ARBA00007168"/>
    </source>
</evidence>
<dbReference type="PANTHER" id="PTHR12385:SF12">
    <property type="entry name" value="CHOLINE TRANSPORTER-LIKE PROTEIN"/>
    <property type="match status" value="1"/>
</dbReference>
<feature type="transmembrane region" description="Helical" evidence="6">
    <location>
        <begin position="66"/>
        <end position="88"/>
    </location>
</feature>
<reference evidence="7 8" key="1">
    <citation type="submission" date="2022-12" db="EMBL/GenBank/DDBJ databases">
        <title>Chromosome-level genome of Tegillarca granosa.</title>
        <authorList>
            <person name="Kim J."/>
        </authorList>
    </citation>
    <scope>NUCLEOTIDE SEQUENCE [LARGE SCALE GENOMIC DNA]</scope>
    <source>
        <strain evidence="7">Teg-2019</strain>
        <tissue evidence="7">Adductor muscle</tissue>
    </source>
</reference>
<name>A0ABQ9ETG9_TEGGR</name>
<keyword evidence="8" id="KW-1185">Reference proteome</keyword>
<comment type="caution">
    <text evidence="6">Lacks conserved residue(s) required for the propagation of feature annotation.</text>
</comment>
<dbReference type="Pfam" id="PF04515">
    <property type="entry name" value="Choline_transpo"/>
    <property type="match status" value="1"/>
</dbReference>
<sequence>MLRVVAIRGTNFCTSAKKAFMTLISNSLRVAAINSVGDFVLFLGKLGVTAATAAVGVIWLKGKEDLHYFAVPVLLVCVFAYFIAHCFLSTYEMVIDALLLCFCEDVDINDGSAEKPYFASSTLHKFIEEKSHTLNEMTRGPATEEEVEPARV</sequence>
<dbReference type="EMBL" id="JARBDR010000813">
    <property type="protein sequence ID" value="KAJ8306598.1"/>
    <property type="molecule type" value="Genomic_DNA"/>
</dbReference>
<gene>
    <name evidence="7" type="ORF">KUTeg_017143</name>
</gene>
<comment type="function">
    <text evidence="6">Choline transporter.</text>
</comment>